<dbReference type="EMBL" id="RQGD01000022">
    <property type="protein sequence ID" value="TGL60071.1"/>
    <property type="molecule type" value="Genomic_DNA"/>
</dbReference>
<evidence type="ECO:0000256" key="1">
    <source>
        <dbReference type="ARBA" id="ARBA00000085"/>
    </source>
</evidence>
<dbReference type="InterPro" id="IPR003661">
    <property type="entry name" value="HisK_dim/P_dom"/>
</dbReference>
<comment type="caution">
    <text evidence="9">The sequence shown here is derived from an EMBL/GenBank/DDBJ whole genome shotgun (WGS) entry which is preliminary data.</text>
</comment>
<keyword evidence="3" id="KW-0597">Phosphoprotein</keyword>
<dbReference type="OrthoDB" id="9809348at2"/>
<dbReference type="EC" id="2.7.13.3" evidence="2"/>
<evidence type="ECO:0000256" key="5">
    <source>
        <dbReference type="ARBA" id="ARBA00022777"/>
    </source>
</evidence>
<organism evidence="9 10">
    <name type="scientific">Leptospira ognonensis</name>
    <dbReference type="NCBI Taxonomy" id="2484945"/>
    <lineage>
        <taxon>Bacteria</taxon>
        <taxon>Pseudomonadati</taxon>
        <taxon>Spirochaetota</taxon>
        <taxon>Spirochaetia</taxon>
        <taxon>Leptospirales</taxon>
        <taxon>Leptospiraceae</taxon>
        <taxon>Leptospira</taxon>
    </lineage>
</organism>
<feature type="domain" description="Histidine kinase" evidence="8">
    <location>
        <begin position="241"/>
        <end position="459"/>
    </location>
</feature>
<keyword evidence="5 9" id="KW-0418">Kinase</keyword>
<dbReference type="Pfam" id="PF00512">
    <property type="entry name" value="HisKA"/>
    <property type="match status" value="1"/>
</dbReference>
<comment type="catalytic activity">
    <reaction evidence="1">
        <text>ATP + protein L-histidine = ADP + protein N-phospho-L-histidine.</text>
        <dbReference type="EC" id="2.7.13.3"/>
    </reaction>
</comment>
<dbReference type="InterPro" id="IPR036097">
    <property type="entry name" value="HisK_dim/P_sf"/>
</dbReference>
<feature type="transmembrane region" description="Helical" evidence="7">
    <location>
        <begin position="96"/>
        <end position="115"/>
    </location>
</feature>
<proteinExistence type="predicted"/>
<dbReference type="Gene3D" id="1.10.287.130">
    <property type="match status" value="1"/>
</dbReference>
<evidence type="ECO:0000256" key="3">
    <source>
        <dbReference type="ARBA" id="ARBA00022553"/>
    </source>
</evidence>
<evidence type="ECO:0000313" key="9">
    <source>
        <dbReference type="EMBL" id="TGL60071.1"/>
    </source>
</evidence>
<dbReference type="InterPro" id="IPR004358">
    <property type="entry name" value="Sig_transdc_His_kin-like_C"/>
</dbReference>
<protein>
    <recommendedName>
        <fullName evidence="2">histidine kinase</fullName>
        <ecNumber evidence="2">2.7.13.3</ecNumber>
    </recommendedName>
</protein>
<evidence type="ECO:0000256" key="2">
    <source>
        <dbReference type="ARBA" id="ARBA00012438"/>
    </source>
</evidence>
<name>A0A4R9K3J6_9LEPT</name>
<feature type="transmembrane region" description="Helical" evidence="7">
    <location>
        <begin position="177"/>
        <end position="197"/>
    </location>
</feature>
<dbReference type="SMART" id="SM00388">
    <property type="entry name" value="HisKA"/>
    <property type="match status" value="1"/>
</dbReference>
<keyword evidence="4" id="KW-0808">Transferase</keyword>
<dbReference type="InterPro" id="IPR005467">
    <property type="entry name" value="His_kinase_dom"/>
</dbReference>
<dbReference type="GO" id="GO:0000155">
    <property type="term" value="F:phosphorelay sensor kinase activity"/>
    <property type="evidence" value="ECO:0007669"/>
    <property type="project" value="InterPro"/>
</dbReference>
<dbReference type="PANTHER" id="PTHR43711:SF26">
    <property type="entry name" value="SENSOR HISTIDINE KINASE RCSC"/>
    <property type="match status" value="1"/>
</dbReference>
<dbReference type="PRINTS" id="PR00344">
    <property type="entry name" value="BCTRLSENSOR"/>
</dbReference>
<gene>
    <name evidence="9" type="ORF">EHQ58_06115</name>
</gene>
<dbReference type="AlphaFoldDB" id="A0A4R9K3J6"/>
<dbReference type="Pfam" id="PF02518">
    <property type="entry name" value="HATPase_c"/>
    <property type="match status" value="1"/>
</dbReference>
<feature type="transmembrane region" description="Helical" evidence="7">
    <location>
        <begin position="148"/>
        <end position="165"/>
    </location>
</feature>
<dbReference type="PROSITE" id="PS50109">
    <property type="entry name" value="HIS_KIN"/>
    <property type="match status" value="1"/>
</dbReference>
<dbReference type="Proteomes" id="UP000297693">
    <property type="component" value="Unassembled WGS sequence"/>
</dbReference>
<sequence length="461" mass="52664">MDWLNILRPTEIYKDIEEEEVFARNVQFLSSASILAIIINFFHIVLFALHLDPTKSVENFWRWGVIVSHSISMIHFTLMAILLRLHFRDSKRKKKFIIHLFQFTYLFLIALGISLTILDQLVTSAITPYMFACISTPFVIFLQPRITVIITSLSYLLIYFLLPLTQANAEVVLSNRVNAFTTAGLSIFLSLFMWNNLTTRFSQDRIIRKQGEDLEKSYQLSLTISENLKVANKTKDKFFSIIAHDLRGPFSSIYSFSELIENEISKMSQSKILEYIRLMKTSAKNTLLLLENLLDWANTQSGQIVYSPSKFILNDTLNSILELMSPVALNKSITLQTKMEEQFEVFLDKKMMETILRNLIANAIKFTPTDGQIEIQIFKNENELSLIISDSGIGFPQEVLETLLEEERQTSTSGTQGESGSGLGLVLVKEFVRKNAGTIRIESEVGRGTKVRLAFPDVRHS</sequence>
<feature type="transmembrane region" description="Helical" evidence="7">
    <location>
        <begin position="121"/>
        <end position="141"/>
    </location>
</feature>
<evidence type="ECO:0000256" key="7">
    <source>
        <dbReference type="SAM" id="Phobius"/>
    </source>
</evidence>
<dbReference type="PANTHER" id="PTHR43711">
    <property type="entry name" value="TWO-COMPONENT HISTIDINE KINASE"/>
    <property type="match status" value="1"/>
</dbReference>
<dbReference type="SMART" id="SM00387">
    <property type="entry name" value="HATPase_c"/>
    <property type="match status" value="1"/>
</dbReference>
<reference evidence="9" key="1">
    <citation type="journal article" date="2019" name="PLoS Negl. Trop. Dis.">
        <title>Revisiting the worldwide diversity of Leptospira species in the environment.</title>
        <authorList>
            <person name="Vincent A.T."/>
            <person name="Schiettekatte O."/>
            <person name="Bourhy P."/>
            <person name="Veyrier F.J."/>
            <person name="Picardeau M."/>
        </authorList>
    </citation>
    <scope>NUCLEOTIDE SEQUENCE [LARGE SCALE GENOMIC DNA]</scope>
    <source>
        <strain evidence="9">201702476</strain>
    </source>
</reference>
<keyword evidence="7" id="KW-1133">Transmembrane helix</keyword>
<dbReference type="Gene3D" id="3.30.565.10">
    <property type="entry name" value="Histidine kinase-like ATPase, C-terminal domain"/>
    <property type="match status" value="1"/>
</dbReference>
<dbReference type="RefSeq" id="WP_135622998.1">
    <property type="nucleotide sequence ID" value="NZ_RQGD01000022.1"/>
</dbReference>
<accession>A0A4R9K3J6</accession>
<dbReference type="SUPFAM" id="SSF47384">
    <property type="entry name" value="Homodimeric domain of signal transducing histidine kinase"/>
    <property type="match status" value="1"/>
</dbReference>
<evidence type="ECO:0000313" key="10">
    <source>
        <dbReference type="Proteomes" id="UP000297693"/>
    </source>
</evidence>
<keyword evidence="7" id="KW-0472">Membrane</keyword>
<keyword evidence="7" id="KW-0812">Transmembrane</keyword>
<dbReference type="InterPro" id="IPR003594">
    <property type="entry name" value="HATPase_dom"/>
</dbReference>
<keyword evidence="10" id="KW-1185">Reference proteome</keyword>
<dbReference type="CDD" id="cd00075">
    <property type="entry name" value="HATPase"/>
    <property type="match status" value="1"/>
</dbReference>
<evidence type="ECO:0000256" key="4">
    <source>
        <dbReference type="ARBA" id="ARBA00022679"/>
    </source>
</evidence>
<feature type="transmembrane region" description="Helical" evidence="7">
    <location>
        <begin position="61"/>
        <end position="84"/>
    </location>
</feature>
<dbReference type="SUPFAM" id="SSF55874">
    <property type="entry name" value="ATPase domain of HSP90 chaperone/DNA topoisomerase II/histidine kinase"/>
    <property type="match status" value="1"/>
</dbReference>
<dbReference type="InterPro" id="IPR050736">
    <property type="entry name" value="Sensor_HK_Regulatory"/>
</dbReference>
<keyword evidence="6" id="KW-0902">Two-component regulatory system</keyword>
<evidence type="ECO:0000259" key="8">
    <source>
        <dbReference type="PROSITE" id="PS50109"/>
    </source>
</evidence>
<feature type="transmembrane region" description="Helical" evidence="7">
    <location>
        <begin position="28"/>
        <end position="49"/>
    </location>
</feature>
<dbReference type="InterPro" id="IPR036890">
    <property type="entry name" value="HATPase_C_sf"/>
</dbReference>
<evidence type="ECO:0000256" key="6">
    <source>
        <dbReference type="ARBA" id="ARBA00023012"/>
    </source>
</evidence>
<dbReference type="CDD" id="cd00082">
    <property type="entry name" value="HisKA"/>
    <property type="match status" value="1"/>
</dbReference>